<dbReference type="InterPro" id="IPR000014">
    <property type="entry name" value="PAS"/>
</dbReference>
<dbReference type="CDD" id="cd01948">
    <property type="entry name" value="EAL"/>
    <property type="match status" value="1"/>
</dbReference>
<feature type="domain" description="EAL" evidence="4">
    <location>
        <begin position="483"/>
        <end position="735"/>
    </location>
</feature>
<dbReference type="InterPro" id="IPR000700">
    <property type="entry name" value="PAS-assoc_C"/>
</dbReference>
<dbReference type="InterPro" id="IPR035965">
    <property type="entry name" value="PAS-like_dom_sf"/>
</dbReference>
<keyword evidence="7" id="KW-1185">Reference proteome</keyword>
<evidence type="ECO:0000259" key="4">
    <source>
        <dbReference type="PROSITE" id="PS50883"/>
    </source>
</evidence>
<dbReference type="InterPro" id="IPR001633">
    <property type="entry name" value="EAL_dom"/>
</dbReference>
<dbReference type="CDD" id="cd01949">
    <property type="entry name" value="GGDEF"/>
    <property type="match status" value="1"/>
</dbReference>
<name>A0A4P9UUH6_METBY</name>
<dbReference type="PANTHER" id="PTHR44757">
    <property type="entry name" value="DIGUANYLATE CYCLASE DGCP"/>
    <property type="match status" value="1"/>
</dbReference>
<dbReference type="CDD" id="cd00130">
    <property type="entry name" value="PAS"/>
    <property type="match status" value="1"/>
</dbReference>
<evidence type="ECO:0000256" key="1">
    <source>
        <dbReference type="ARBA" id="ARBA00001946"/>
    </source>
</evidence>
<dbReference type="PROSITE" id="PS50883">
    <property type="entry name" value="EAL"/>
    <property type="match status" value="1"/>
</dbReference>
<evidence type="ECO:0000259" key="3">
    <source>
        <dbReference type="PROSITE" id="PS50113"/>
    </source>
</evidence>
<dbReference type="SMART" id="SM00091">
    <property type="entry name" value="PAS"/>
    <property type="match status" value="2"/>
</dbReference>
<dbReference type="PROSITE" id="PS50113">
    <property type="entry name" value="PAC"/>
    <property type="match status" value="1"/>
</dbReference>
<dbReference type="SMART" id="SM00052">
    <property type="entry name" value="EAL"/>
    <property type="match status" value="1"/>
</dbReference>
<feature type="domain" description="PAC" evidence="3">
    <location>
        <begin position="257"/>
        <end position="309"/>
    </location>
</feature>
<protein>
    <submittedName>
        <fullName evidence="6">EAL domain-containing protein</fullName>
    </submittedName>
</protein>
<dbReference type="Pfam" id="PF00990">
    <property type="entry name" value="GGDEF"/>
    <property type="match status" value="1"/>
</dbReference>
<dbReference type="AlphaFoldDB" id="A0A4P9UUH6"/>
<dbReference type="InterPro" id="IPR052155">
    <property type="entry name" value="Biofilm_reg_signaling"/>
</dbReference>
<dbReference type="SMART" id="SM00267">
    <property type="entry name" value="GGDEF"/>
    <property type="match status" value="1"/>
</dbReference>
<dbReference type="FunFam" id="3.30.70.270:FF:000001">
    <property type="entry name" value="Diguanylate cyclase domain protein"/>
    <property type="match status" value="1"/>
</dbReference>
<dbReference type="Pfam" id="PF13426">
    <property type="entry name" value="PAS_9"/>
    <property type="match status" value="1"/>
</dbReference>
<evidence type="ECO:0000259" key="2">
    <source>
        <dbReference type="PROSITE" id="PS50112"/>
    </source>
</evidence>
<dbReference type="Pfam" id="PF00563">
    <property type="entry name" value="EAL"/>
    <property type="match status" value="1"/>
</dbReference>
<dbReference type="Gene3D" id="3.20.20.450">
    <property type="entry name" value="EAL domain"/>
    <property type="match status" value="1"/>
</dbReference>
<dbReference type="RefSeq" id="WP_017838792.1">
    <property type="nucleotide sequence ID" value="NZ_CP035467.1"/>
</dbReference>
<dbReference type="SUPFAM" id="SSF55785">
    <property type="entry name" value="PYP-like sensor domain (PAS domain)"/>
    <property type="match status" value="2"/>
</dbReference>
<dbReference type="InterPro" id="IPR043128">
    <property type="entry name" value="Rev_trsase/Diguanyl_cyclase"/>
</dbReference>
<evidence type="ECO:0000313" key="6">
    <source>
        <dbReference type="EMBL" id="QCW83336.1"/>
    </source>
</evidence>
<feature type="domain" description="GGDEF" evidence="5">
    <location>
        <begin position="341"/>
        <end position="474"/>
    </location>
</feature>
<gene>
    <name evidence="6" type="ORF">EQU24_14610</name>
</gene>
<dbReference type="InterPro" id="IPR029787">
    <property type="entry name" value="Nucleotide_cyclase"/>
</dbReference>
<comment type="cofactor">
    <cofactor evidence="1">
        <name>Mg(2+)</name>
        <dbReference type="ChEBI" id="CHEBI:18420"/>
    </cofactor>
</comment>
<evidence type="ECO:0000313" key="7">
    <source>
        <dbReference type="Proteomes" id="UP000305881"/>
    </source>
</evidence>
<dbReference type="InterPro" id="IPR000160">
    <property type="entry name" value="GGDEF_dom"/>
</dbReference>
<dbReference type="STRING" id="675511.GCA_000341735_00129"/>
<dbReference type="EMBL" id="CP035467">
    <property type="protein sequence ID" value="QCW83336.1"/>
    <property type="molecule type" value="Genomic_DNA"/>
</dbReference>
<dbReference type="OrthoDB" id="5571542at2"/>
<organism evidence="6 7">
    <name type="scientific">Methylotuvimicrobium buryatense</name>
    <name type="common">Methylomicrobium buryatense</name>
    <dbReference type="NCBI Taxonomy" id="95641"/>
    <lineage>
        <taxon>Bacteria</taxon>
        <taxon>Pseudomonadati</taxon>
        <taxon>Pseudomonadota</taxon>
        <taxon>Gammaproteobacteria</taxon>
        <taxon>Methylococcales</taxon>
        <taxon>Methylococcaceae</taxon>
        <taxon>Methylotuvimicrobium</taxon>
    </lineage>
</organism>
<dbReference type="SUPFAM" id="SSF55073">
    <property type="entry name" value="Nucleotide cyclase"/>
    <property type="match status" value="1"/>
</dbReference>
<dbReference type="Gene3D" id="3.30.450.20">
    <property type="entry name" value="PAS domain"/>
    <property type="match status" value="2"/>
</dbReference>
<dbReference type="Gene3D" id="3.30.70.270">
    <property type="match status" value="1"/>
</dbReference>
<dbReference type="PROSITE" id="PS50887">
    <property type="entry name" value="GGDEF"/>
    <property type="match status" value="1"/>
</dbReference>
<dbReference type="InterPro" id="IPR035919">
    <property type="entry name" value="EAL_sf"/>
</dbReference>
<evidence type="ECO:0000259" key="5">
    <source>
        <dbReference type="PROSITE" id="PS50887"/>
    </source>
</evidence>
<proteinExistence type="predicted"/>
<accession>A0A4P9UUH6</accession>
<dbReference type="NCBIfam" id="TIGR00254">
    <property type="entry name" value="GGDEF"/>
    <property type="match status" value="1"/>
</dbReference>
<dbReference type="KEGG" id="mbur:EQU24_14610"/>
<sequence>MINPNEQPDNSDELRWRAEQRLAVKQASPAGVAIDEKRLVHELQVHQIELEMQNEALREARLQSEIALERFTELFDFAPLAYFSLCCKGIIQQANFRSESLLAIERSALCGQNFAHWVTNIFQLLFKNFLAKVFANTDSHSCEMTLQIGNDQKWVRVEGIADKTGDSCLLAVSDISERKRNEQELQLAATVFLTLEEAIIVTDKDNRIVCINPAFTRLTGYLSDEAVGQTTALLKSGRHDKVFYEAMWHSLNSTGHWQGEIWTKRKNGEEFLEWLSINTLYSQNGEVIRRIATATDITDKKRTEEIIRRQAHFDQLTGLPNRYLFLDRLQRAINKANRTGRQLALMFLDLDHFKDVNDTLGHDAGDELLKEATQRLKGCLRETDTLARPGGDEFTIILDELDEFSSVDRVAQIMVECMTAPFIVKKERCYISVSIGIALYPSDAETLEELLKNADQAMYAAKNQGRSRYCYFMPAMQEASAMRLRLGNDLRHALTDRQLSLFYQPIVDFESGRIQKAEALIRWQHPTRGWIHPLDFIAVSEDNGMITEIDEWVFHQAVDQVAIWRANYRADFQISINTSSAQFQNNGIKLNEWFVYLQDRGLSGDCIAVEITEGLLLNATAIVSEKLLAFRDAGIQVSLDDYGTGNSSLYSLKKYDIDYLKIDRSFVANLTADSNELVLCEAMILLAHKLDMKIIAEGIETQEQFDLLRQAGCDYGQGNLVSKAVSAEEFEKLLS</sequence>
<dbReference type="PANTHER" id="PTHR44757:SF2">
    <property type="entry name" value="BIOFILM ARCHITECTURE MAINTENANCE PROTEIN MBAA"/>
    <property type="match status" value="1"/>
</dbReference>
<dbReference type="GO" id="GO:0003824">
    <property type="term" value="F:catalytic activity"/>
    <property type="evidence" value="ECO:0007669"/>
    <property type="project" value="UniProtKB-ARBA"/>
</dbReference>
<dbReference type="Proteomes" id="UP000305881">
    <property type="component" value="Chromosome"/>
</dbReference>
<dbReference type="PROSITE" id="PS50112">
    <property type="entry name" value="PAS"/>
    <property type="match status" value="1"/>
</dbReference>
<feature type="domain" description="PAS" evidence="2">
    <location>
        <begin position="181"/>
        <end position="230"/>
    </location>
</feature>
<reference evidence="7" key="1">
    <citation type="journal article" date="2019" name="J. Bacteriol.">
        <title>A Mutagenic Screen Identifies a TonB-Dependent Receptor Required for the Lanthanide Metal Switch in the Type I Methanotroph 'Methylotuvimicrobium buryatense' 5GB1C.</title>
        <authorList>
            <person name="Groom J.D."/>
            <person name="Ford S.M."/>
            <person name="Pesesky M.W."/>
            <person name="Lidstrom M.E."/>
        </authorList>
    </citation>
    <scope>NUCLEOTIDE SEQUENCE [LARGE SCALE GENOMIC DNA]</scope>
    <source>
        <strain evidence="7">5GB1C</strain>
    </source>
</reference>
<dbReference type="SUPFAM" id="SSF141868">
    <property type="entry name" value="EAL domain-like"/>
    <property type="match status" value="1"/>
</dbReference>
<dbReference type="NCBIfam" id="TIGR00229">
    <property type="entry name" value="sensory_box"/>
    <property type="match status" value="1"/>
</dbReference>